<gene>
    <name evidence="1" type="primary">dapL_50</name>
    <name evidence="1" type="ORF">SDC9_177586</name>
</gene>
<dbReference type="SUPFAM" id="SSF53383">
    <property type="entry name" value="PLP-dependent transferases"/>
    <property type="match status" value="1"/>
</dbReference>
<dbReference type="Gene3D" id="3.90.1150.10">
    <property type="entry name" value="Aspartate Aminotransferase, domain 1"/>
    <property type="match status" value="1"/>
</dbReference>
<dbReference type="InterPro" id="IPR015424">
    <property type="entry name" value="PyrdxlP-dep_Trfase"/>
</dbReference>
<dbReference type="InterPro" id="IPR015422">
    <property type="entry name" value="PyrdxlP-dep_Trfase_small"/>
</dbReference>
<comment type="caution">
    <text evidence="1">The sequence shown here is derived from an EMBL/GenBank/DDBJ whole genome shotgun (WGS) entry which is preliminary data.</text>
</comment>
<protein>
    <submittedName>
        <fullName evidence="1">LL-diaminopimelate aminotransferase</fullName>
        <ecNumber evidence="1">2.6.1.83</ecNumber>
    </submittedName>
</protein>
<organism evidence="1">
    <name type="scientific">bioreactor metagenome</name>
    <dbReference type="NCBI Taxonomy" id="1076179"/>
    <lineage>
        <taxon>unclassified sequences</taxon>
        <taxon>metagenomes</taxon>
        <taxon>ecological metagenomes</taxon>
    </lineage>
</organism>
<sequence length="52" mass="5826">MEACQFFLDKAHVLMLPGSIFGDAGEGHMRIACTQDVHKLGEAFDRLEKLTF</sequence>
<accession>A0A645GTE5</accession>
<reference evidence="1" key="1">
    <citation type="submission" date="2019-08" db="EMBL/GenBank/DDBJ databases">
        <authorList>
            <person name="Kucharzyk K."/>
            <person name="Murdoch R.W."/>
            <person name="Higgins S."/>
            <person name="Loffler F."/>
        </authorList>
    </citation>
    <scope>NUCLEOTIDE SEQUENCE</scope>
</reference>
<proteinExistence type="predicted"/>
<keyword evidence="1" id="KW-0808">Transferase</keyword>
<dbReference type="EMBL" id="VSSQ01081129">
    <property type="protein sequence ID" value="MPN30128.1"/>
    <property type="molecule type" value="Genomic_DNA"/>
</dbReference>
<dbReference type="GO" id="GO:0010285">
    <property type="term" value="F:L,L-diaminopimelate aminotransferase activity"/>
    <property type="evidence" value="ECO:0007669"/>
    <property type="project" value="UniProtKB-EC"/>
</dbReference>
<dbReference type="EC" id="2.6.1.83" evidence="1"/>
<evidence type="ECO:0000313" key="1">
    <source>
        <dbReference type="EMBL" id="MPN30128.1"/>
    </source>
</evidence>
<keyword evidence="1" id="KW-0032">Aminotransferase</keyword>
<name>A0A645GTE5_9ZZZZ</name>
<dbReference type="AlphaFoldDB" id="A0A645GTE5"/>